<dbReference type="GO" id="GO:0009055">
    <property type="term" value="F:electron transfer activity"/>
    <property type="evidence" value="ECO:0007669"/>
    <property type="project" value="InterPro"/>
</dbReference>
<dbReference type="Gene3D" id="1.10.760.10">
    <property type="entry name" value="Cytochrome c-like domain"/>
    <property type="match status" value="1"/>
</dbReference>
<dbReference type="Pfam" id="PF07635">
    <property type="entry name" value="PSCyt1"/>
    <property type="match status" value="1"/>
</dbReference>
<reference evidence="7 8" key="1">
    <citation type="submission" date="2019-02" db="EMBL/GenBank/DDBJ databases">
        <title>Planctomycetal bacteria perform biofilm scaping via a novel small molecule.</title>
        <authorList>
            <person name="Jeske O."/>
            <person name="Boedeker C."/>
            <person name="Wiegand S."/>
            <person name="Breitling P."/>
            <person name="Kallscheuer N."/>
            <person name="Jogler M."/>
            <person name="Rohde M."/>
            <person name="Petersen J."/>
            <person name="Medema M.H."/>
            <person name="Surup F."/>
            <person name="Jogler C."/>
        </authorList>
    </citation>
    <scope>NUCLEOTIDE SEQUENCE [LARGE SCALE GENOMIC DNA]</scope>
    <source>
        <strain evidence="7 8">Mal15</strain>
    </source>
</reference>
<dbReference type="PROSITE" id="PS51007">
    <property type="entry name" value="CYTC"/>
    <property type="match status" value="1"/>
</dbReference>
<evidence type="ECO:0000256" key="1">
    <source>
        <dbReference type="ARBA" id="ARBA00022617"/>
    </source>
</evidence>
<dbReference type="GO" id="GO:0046872">
    <property type="term" value="F:metal ion binding"/>
    <property type="evidence" value="ECO:0007669"/>
    <property type="project" value="UniProtKB-KW"/>
</dbReference>
<feature type="region of interest" description="Disordered" evidence="5">
    <location>
        <begin position="429"/>
        <end position="456"/>
    </location>
</feature>
<dbReference type="EMBL" id="CP036264">
    <property type="protein sequence ID" value="QEG01834.1"/>
    <property type="molecule type" value="Genomic_DNA"/>
</dbReference>
<gene>
    <name evidence="7" type="ORF">Mal15_59150</name>
</gene>
<evidence type="ECO:0000313" key="7">
    <source>
        <dbReference type="EMBL" id="QEG01834.1"/>
    </source>
</evidence>
<dbReference type="KEGG" id="smam:Mal15_59150"/>
<dbReference type="InterPro" id="IPR011429">
    <property type="entry name" value="Cyt_c_Planctomycete-type"/>
</dbReference>
<dbReference type="InterPro" id="IPR009056">
    <property type="entry name" value="Cyt_c-like_dom"/>
</dbReference>
<name>A0A5B9MLH6_9BACT</name>
<accession>A0A5B9MLH6</accession>
<dbReference type="Pfam" id="PF07587">
    <property type="entry name" value="PSD1"/>
    <property type="match status" value="1"/>
</dbReference>
<dbReference type="InterPro" id="IPR011444">
    <property type="entry name" value="DUF1549"/>
</dbReference>
<dbReference type="PANTHER" id="PTHR35889:SF3">
    <property type="entry name" value="F-BOX DOMAIN-CONTAINING PROTEIN"/>
    <property type="match status" value="1"/>
</dbReference>
<organism evidence="7 8">
    <name type="scientific">Stieleria maiorica</name>
    <dbReference type="NCBI Taxonomy" id="2795974"/>
    <lineage>
        <taxon>Bacteria</taxon>
        <taxon>Pseudomonadati</taxon>
        <taxon>Planctomycetota</taxon>
        <taxon>Planctomycetia</taxon>
        <taxon>Pirellulales</taxon>
        <taxon>Pirellulaceae</taxon>
        <taxon>Stieleria</taxon>
    </lineage>
</organism>
<keyword evidence="8" id="KW-1185">Reference proteome</keyword>
<sequence>MVPVTSVADTPPSTTTPVEFGNQVYPILQRACFECHGAEKQEAGLRLDRREDLIESGTVEPEDPQASELLRRVLLPRGHDEIMPAIGDPLPASQIDTLRRWIAQGARWPDTFVAPKHWAYVAPQRPELPQTRQSDWPQSPIDHFVLRRLEDHNIQPSPQAEPEKLIRRVYLDLVGLPPAPHEVQAFVRDPSRRQFESIVDALLGRPQFGERWARPWLDLARYADSHGFQRDNFRDIWAYRDWVIDALNDDMPFDQFTIEQVAGDLLPDATAAQKIATGFHRCTPTNVEAGSLPEETRIEQVIDRVNTTGAVWLGTTLECCQCHDHKYDPFTTQEYYQLLAYFNNTAQEADRANPKQPSSIKFQGPSMPLAQPARDQQRIGVQQQLDEVKQQQQRRRRQLAASLDEWSVGLAETIEQSPQTYTLDITEFESQGSTDSHERLDDGSILLHGGDPPDQDEYRFLAPASRQQVAPIRQITAIRLDVLLDDSLPGKGPGRNDRRNFVLNEFKVELVSDSASGETADTPPRAIEFSAAKASFSQKRYPVADAIDDNPKSGWAISPQQGKPHWATFTLQEPIDLAAGQAFAITMTQHFGRALTIGRFKISALTGNVDARAVPEAIVAAAAKPPEKWSAKERKSLVDFRIEHDENYQSLGNKLDQLQRRLDQLAPDTTLVMVELDQPRMSTVFERGDYRSPGAAVQPGTPAVLHPSPDGPGDRLTLARWLVSRDNPVVARVTVNRWWAELFGNGIVTTPEDFGIKGEPPSHPRLLDWLAIEWMDNGWSMKKLLKTIVMSATYQQSSNVRYDLREIDPDNRLLARGARFRMDAEMIRDNALAISGLLSLRQHGPPIRPYQPDGIWSKVGGEAYDYEVSPGGEQHRRGVYVVVKRGSPYPSFINFDATARLACTVKRSRTNTPLQALTLLNDPVYVEAAKTLAARINAERGDASIDEKVDYAFQLCTARKPNPSELATLRHLYHQQSHADDPLYGVATVLLNLHETITKD</sequence>
<dbReference type="InterPro" id="IPR022655">
    <property type="entry name" value="DUF1553"/>
</dbReference>
<feature type="region of interest" description="Disordered" evidence="5">
    <location>
        <begin position="348"/>
        <end position="393"/>
    </location>
</feature>
<dbReference type="InterPro" id="IPR036909">
    <property type="entry name" value="Cyt_c-like_dom_sf"/>
</dbReference>
<protein>
    <submittedName>
        <fullName evidence="7">Planctomycete cytochrome C</fullName>
    </submittedName>
</protein>
<dbReference type="GO" id="GO:0020037">
    <property type="term" value="F:heme binding"/>
    <property type="evidence" value="ECO:0007669"/>
    <property type="project" value="InterPro"/>
</dbReference>
<dbReference type="Pfam" id="PF07583">
    <property type="entry name" value="PSCyt2"/>
    <property type="match status" value="1"/>
</dbReference>
<dbReference type="AlphaFoldDB" id="A0A5B9MLH6"/>
<evidence type="ECO:0000256" key="5">
    <source>
        <dbReference type="SAM" id="MobiDB-lite"/>
    </source>
</evidence>
<dbReference type="SUPFAM" id="SSF46626">
    <property type="entry name" value="Cytochrome c"/>
    <property type="match status" value="1"/>
</dbReference>
<evidence type="ECO:0000256" key="4">
    <source>
        <dbReference type="PROSITE-ProRule" id="PRU00433"/>
    </source>
</evidence>
<evidence type="ECO:0000256" key="2">
    <source>
        <dbReference type="ARBA" id="ARBA00022723"/>
    </source>
</evidence>
<keyword evidence="3 4" id="KW-0408">Iron</keyword>
<keyword evidence="2 4" id="KW-0479">Metal-binding</keyword>
<feature type="domain" description="Cytochrome c" evidence="6">
    <location>
        <begin position="16"/>
        <end position="106"/>
    </location>
</feature>
<feature type="region of interest" description="Disordered" evidence="5">
    <location>
        <begin position="690"/>
        <end position="710"/>
    </location>
</feature>
<proteinExistence type="predicted"/>
<evidence type="ECO:0000256" key="3">
    <source>
        <dbReference type="ARBA" id="ARBA00023004"/>
    </source>
</evidence>
<dbReference type="PANTHER" id="PTHR35889">
    <property type="entry name" value="CYCLOINULO-OLIGOSACCHARIDE FRUCTANOTRANSFERASE-RELATED"/>
    <property type="match status" value="1"/>
</dbReference>
<evidence type="ECO:0000259" key="6">
    <source>
        <dbReference type="PROSITE" id="PS51007"/>
    </source>
</evidence>
<keyword evidence="1 4" id="KW-0349">Heme</keyword>
<evidence type="ECO:0000313" key="8">
    <source>
        <dbReference type="Proteomes" id="UP000321353"/>
    </source>
</evidence>
<dbReference type="Proteomes" id="UP000321353">
    <property type="component" value="Chromosome"/>
</dbReference>